<organism evidence="1 2">
    <name type="scientific">Parelaphostrongylus tenuis</name>
    <name type="common">Meningeal worm</name>
    <dbReference type="NCBI Taxonomy" id="148309"/>
    <lineage>
        <taxon>Eukaryota</taxon>
        <taxon>Metazoa</taxon>
        <taxon>Ecdysozoa</taxon>
        <taxon>Nematoda</taxon>
        <taxon>Chromadorea</taxon>
        <taxon>Rhabditida</taxon>
        <taxon>Rhabditina</taxon>
        <taxon>Rhabditomorpha</taxon>
        <taxon>Strongyloidea</taxon>
        <taxon>Metastrongylidae</taxon>
        <taxon>Parelaphostrongylus</taxon>
    </lineage>
</organism>
<protein>
    <submittedName>
        <fullName evidence="1">Uncharacterized protein</fullName>
    </submittedName>
</protein>
<dbReference type="AlphaFoldDB" id="A0AAD5QLU5"/>
<accession>A0AAD5QLU5</accession>
<name>A0AAD5QLU5_PARTN</name>
<dbReference type="EMBL" id="JAHQIW010002949">
    <property type="protein sequence ID" value="KAJ1356848.1"/>
    <property type="molecule type" value="Genomic_DNA"/>
</dbReference>
<proteinExistence type="predicted"/>
<evidence type="ECO:0000313" key="1">
    <source>
        <dbReference type="EMBL" id="KAJ1356848.1"/>
    </source>
</evidence>
<sequence length="81" mass="9770">MKFPNLLKLSGFMPANVYRDLKRFKEDGEGPFHKRLLNYLVYPEKHLEDWLQVQRNPKPALREVAQEVWNQMVDRLKHGHK</sequence>
<keyword evidence="2" id="KW-1185">Reference proteome</keyword>
<dbReference type="Proteomes" id="UP001196413">
    <property type="component" value="Unassembled WGS sequence"/>
</dbReference>
<evidence type="ECO:0000313" key="2">
    <source>
        <dbReference type="Proteomes" id="UP001196413"/>
    </source>
</evidence>
<gene>
    <name evidence="1" type="ORF">KIN20_014677</name>
</gene>
<reference evidence="1" key="1">
    <citation type="submission" date="2021-06" db="EMBL/GenBank/DDBJ databases">
        <title>Parelaphostrongylus tenuis whole genome reference sequence.</title>
        <authorList>
            <person name="Garwood T.J."/>
            <person name="Larsen P.A."/>
            <person name="Fountain-Jones N.M."/>
            <person name="Garbe J.R."/>
            <person name="Macchietto M.G."/>
            <person name="Kania S.A."/>
            <person name="Gerhold R.W."/>
            <person name="Richards J.E."/>
            <person name="Wolf T.M."/>
        </authorList>
    </citation>
    <scope>NUCLEOTIDE SEQUENCE</scope>
    <source>
        <strain evidence="1">MNPRO001-30</strain>
        <tissue evidence="1">Meninges</tissue>
    </source>
</reference>
<comment type="caution">
    <text evidence="1">The sequence shown here is derived from an EMBL/GenBank/DDBJ whole genome shotgun (WGS) entry which is preliminary data.</text>
</comment>